<organism evidence="10 11">
    <name type="scientific">Morchella conica CCBAS932</name>
    <dbReference type="NCBI Taxonomy" id="1392247"/>
    <lineage>
        <taxon>Eukaryota</taxon>
        <taxon>Fungi</taxon>
        <taxon>Dikarya</taxon>
        <taxon>Ascomycota</taxon>
        <taxon>Pezizomycotina</taxon>
        <taxon>Pezizomycetes</taxon>
        <taxon>Pezizales</taxon>
        <taxon>Morchellaceae</taxon>
        <taxon>Morchella</taxon>
    </lineage>
</organism>
<comment type="similarity">
    <text evidence="3">Belongs to the fatty acid desaturase type 1 family.</text>
</comment>
<feature type="transmembrane region" description="Helical" evidence="7">
    <location>
        <begin position="317"/>
        <end position="337"/>
    </location>
</feature>
<evidence type="ECO:0000256" key="5">
    <source>
        <dbReference type="ARBA" id="ARBA00023136"/>
    </source>
</evidence>
<keyword evidence="5 7" id="KW-0472">Membrane</keyword>
<feature type="compositionally biased region" description="Low complexity" evidence="6">
    <location>
        <begin position="11"/>
        <end position="42"/>
    </location>
</feature>
<comment type="subcellular location">
    <subcellularLocation>
        <location evidence="1">Membrane</location>
    </subcellularLocation>
</comment>
<evidence type="ECO:0000256" key="1">
    <source>
        <dbReference type="ARBA" id="ARBA00004370"/>
    </source>
</evidence>
<keyword evidence="11" id="KW-1185">Reference proteome</keyword>
<dbReference type="InterPro" id="IPR021863">
    <property type="entry name" value="FAS_N"/>
</dbReference>
<evidence type="ECO:0000256" key="4">
    <source>
        <dbReference type="ARBA" id="ARBA00023002"/>
    </source>
</evidence>
<dbReference type="Proteomes" id="UP000277580">
    <property type="component" value="Unassembled WGS sequence"/>
</dbReference>
<evidence type="ECO:0000313" key="10">
    <source>
        <dbReference type="EMBL" id="RPB17324.1"/>
    </source>
</evidence>
<accession>A0A3N4L357</accession>
<dbReference type="GO" id="GO:0006629">
    <property type="term" value="P:lipid metabolic process"/>
    <property type="evidence" value="ECO:0007669"/>
    <property type="project" value="InterPro"/>
</dbReference>
<feature type="domain" description="Fatty acid desaturase" evidence="8">
    <location>
        <begin position="124"/>
        <end position="412"/>
    </location>
</feature>
<evidence type="ECO:0000256" key="7">
    <source>
        <dbReference type="SAM" id="Phobius"/>
    </source>
</evidence>
<dbReference type="PANTHER" id="PTHR32100">
    <property type="entry name" value="OMEGA-6 FATTY ACID DESATURASE, CHLOROPLASTIC"/>
    <property type="match status" value="1"/>
</dbReference>
<evidence type="ECO:0000256" key="6">
    <source>
        <dbReference type="SAM" id="MobiDB-lite"/>
    </source>
</evidence>
<feature type="region of interest" description="Disordered" evidence="6">
    <location>
        <begin position="254"/>
        <end position="277"/>
    </location>
</feature>
<dbReference type="InParanoid" id="A0A3N4L357"/>
<dbReference type="STRING" id="1392247.A0A3N4L357"/>
<dbReference type="GO" id="GO:0016020">
    <property type="term" value="C:membrane"/>
    <property type="evidence" value="ECO:0007669"/>
    <property type="project" value="UniProtKB-SubCell"/>
</dbReference>
<evidence type="ECO:0000259" key="9">
    <source>
        <dbReference type="Pfam" id="PF11960"/>
    </source>
</evidence>
<dbReference type="EMBL" id="ML119106">
    <property type="protein sequence ID" value="RPB17324.1"/>
    <property type="molecule type" value="Genomic_DNA"/>
</dbReference>
<evidence type="ECO:0008006" key="12">
    <source>
        <dbReference type="Google" id="ProtNLM"/>
    </source>
</evidence>
<evidence type="ECO:0000256" key="3">
    <source>
        <dbReference type="ARBA" id="ARBA00009295"/>
    </source>
</evidence>
<dbReference type="OrthoDB" id="1461976at2759"/>
<sequence length="491" mass="54656">MATTRSRTRKSSISQTSTPITSNSTVNSSAASLNSSSTSLSSMAEKPTTGKPMLDTYGNEFKIPDFTIKQIHDAIPKHCFKSSTLRSMSYVLRDGLLIAGNFIGFKCYIIPALAEQHVATRVAAWGTYAFLQGLFGTGIWVLAHECGHGAFSPSKVVNDTVGWILHSSLLVPFWSWKISHGKHHKATGHLERDMVFVPKSREEYSRRYAGGIGHDIAELTEETPIATLIHLVLQQVFGWPMYLINNVTGHNFHERQSEGRGVGKKNGPGGGVNHFDPRSPLYEAKDAKWIIMSDIGIATTMFCLYKAVQAFGAWNIFLWYGLPYIWVNHWLVAITFLQHTDPSLPHYHPETWTYTRGAAATIDREFGFIGRHLLHGIIETHVAHHFVSSIPFYKADEATEAIKKVMGNHYRSDTKGGAWGFVRALWRSARWCQFVEPSADVEGEAKGVVFFRNRNGFGVPPVPREKIAVRPSAVKGKEGVQVQVAEVSDSE</sequence>
<dbReference type="InterPro" id="IPR005804">
    <property type="entry name" value="FA_desaturase_dom"/>
</dbReference>
<keyword evidence="7" id="KW-0812">Transmembrane</keyword>
<reference evidence="10 11" key="1">
    <citation type="journal article" date="2018" name="Nat. Ecol. Evol.">
        <title>Pezizomycetes genomes reveal the molecular basis of ectomycorrhizal truffle lifestyle.</title>
        <authorList>
            <person name="Murat C."/>
            <person name="Payen T."/>
            <person name="Noel B."/>
            <person name="Kuo A."/>
            <person name="Morin E."/>
            <person name="Chen J."/>
            <person name="Kohler A."/>
            <person name="Krizsan K."/>
            <person name="Balestrini R."/>
            <person name="Da Silva C."/>
            <person name="Montanini B."/>
            <person name="Hainaut M."/>
            <person name="Levati E."/>
            <person name="Barry K.W."/>
            <person name="Belfiori B."/>
            <person name="Cichocki N."/>
            <person name="Clum A."/>
            <person name="Dockter R.B."/>
            <person name="Fauchery L."/>
            <person name="Guy J."/>
            <person name="Iotti M."/>
            <person name="Le Tacon F."/>
            <person name="Lindquist E.A."/>
            <person name="Lipzen A."/>
            <person name="Malagnac F."/>
            <person name="Mello A."/>
            <person name="Molinier V."/>
            <person name="Miyauchi S."/>
            <person name="Poulain J."/>
            <person name="Riccioni C."/>
            <person name="Rubini A."/>
            <person name="Sitrit Y."/>
            <person name="Splivallo R."/>
            <person name="Traeger S."/>
            <person name="Wang M."/>
            <person name="Zifcakova L."/>
            <person name="Wipf D."/>
            <person name="Zambonelli A."/>
            <person name="Paolocci F."/>
            <person name="Nowrousian M."/>
            <person name="Ottonello S."/>
            <person name="Baldrian P."/>
            <person name="Spatafora J.W."/>
            <person name="Henrissat B."/>
            <person name="Nagy L.G."/>
            <person name="Aury J.M."/>
            <person name="Wincker P."/>
            <person name="Grigoriev I.V."/>
            <person name="Bonfante P."/>
            <person name="Martin F.M."/>
        </authorList>
    </citation>
    <scope>NUCLEOTIDE SEQUENCE [LARGE SCALE GENOMIC DNA]</scope>
    <source>
        <strain evidence="10 11">CCBAS932</strain>
    </source>
</reference>
<dbReference type="CDD" id="cd03507">
    <property type="entry name" value="Delta12-FADS-like"/>
    <property type="match status" value="1"/>
</dbReference>
<comment type="pathway">
    <text evidence="2">Lipid metabolism.</text>
</comment>
<feature type="domain" description="Fatty acid desaturase N-terminal" evidence="9">
    <location>
        <begin position="63"/>
        <end position="99"/>
    </location>
</feature>
<feature type="compositionally biased region" description="Basic residues" evidence="6">
    <location>
        <begin position="1"/>
        <end position="10"/>
    </location>
</feature>
<keyword evidence="7" id="KW-1133">Transmembrane helix</keyword>
<name>A0A3N4L357_9PEZI</name>
<dbReference type="GO" id="GO:0016717">
    <property type="term" value="F:oxidoreductase activity, acting on paired donors, with oxidation of a pair of donors resulting in the reduction of molecular oxygen to two molecules of water"/>
    <property type="evidence" value="ECO:0007669"/>
    <property type="project" value="InterPro"/>
</dbReference>
<evidence type="ECO:0000259" key="8">
    <source>
        <dbReference type="Pfam" id="PF00487"/>
    </source>
</evidence>
<gene>
    <name evidence="10" type="ORF">P167DRAFT_531573</name>
</gene>
<feature type="region of interest" description="Disordered" evidence="6">
    <location>
        <begin position="1"/>
        <end position="51"/>
    </location>
</feature>
<evidence type="ECO:0000313" key="11">
    <source>
        <dbReference type="Proteomes" id="UP000277580"/>
    </source>
</evidence>
<dbReference type="InterPro" id="IPR012171">
    <property type="entry name" value="Fatty_acid_desaturase"/>
</dbReference>
<dbReference type="Pfam" id="PF11960">
    <property type="entry name" value="DUF3474"/>
    <property type="match status" value="1"/>
</dbReference>
<protein>
    <recommendedName>
        <fullName evidence="12">Fatty acid desaturase domain-containing protein</fullName>
    </recommendedName>
</protein>
<dbReference type="Pfam" id="PF00487">
    <property type="entry name" value="FA_desaturase"/>
    <property type="match status" value="1"/>
</dbReference>
<evidence type="ECO:0000256" key="2">
    <source>
        <dbReference type="ARBA" id="ARBA00005189"/>
    </source>
</evidence>
<dbReference type="AlphaFoldDB" id="A0A3N4L357"/>
<keyword evidence="4" id="KW-0560">Oxidoreductase</keyword>
<proteinExistence type="inferred from homology"/>